<dbReference type="Proteomes" id="UP000591131">
    <property type="component" value="Unassembled WGS sequence"/>
</dbReference>
<dbReference type="EMBL" id="JAAPAO010000711">
    <property type="protein sequence ID" value="KAF4654701.1"/>
    <property type="molecule type" value="Genomic_DNA"/>
</dbReference>
<organism evidence="2 3">
    <name type="scientific">Perkinsus chesapeaki</name>
    <name type="common">Clam parasite</name>
    <name type="synonym">Perkinsus andrewsi</name>
    <dbReference type="NCBI Taxonomy" id="330153"/>
    <lineage>
        <taxon>Eukaryota</taxon>
        <taxon>Sar</taxon>
        <taxon>Alveolata</taxon>
        <taxon>Perkinsozoa</taxon>
        <taxon>Perkinsea</taxon>
        <taxon>Perkinsida</taxon>
        <taxon>Perkinsidae</taxon>
        <taxon>Perkinsus</taxon>
    </lineage>
</organism>
<feature type="chain" id="PRO_5029512531" evidence="1">
    <location>
        <begin position="21"/>
        <end position="247"/>
    </location>
</feature>
<proteinExistence type="predicted"/>
<evidence type="ECO:0000256" key="1">
    <source>
        <dbReference type="SAM" id="SignalP"/>
    </source>
</evidence>
<sequence>MPLPMTVAPYLILSIPLVQGGGVSSRVPSSIYCMDAILPSPSSTVSFQPHEPGTPSGSIFIAVIDVYKFMYQGRLFLDANYQLMEDDFLKITGSSPLVKLNDSNSFPYLLLDYNLKYNKQEDAIELYDRTSVMLAHFSYILCPFFGGESFASSDLPFTDQLYCSDDATFSVSGGVGELVLSGGVQYIVGYNEVNKVIELPFAFGRFAFSLRRVDNVTLNLVPDLVPTENITLKTPTTEEERAKCKVY</sequence>
<keyword evidence="3" id="KW-1185">Reference proteome</keyword>
<protein>
    <submittedName>
        <fullName evidence="2">Uncharacterized protein</fullName>
    </submittedName>
</protein>
<accession>A0A7J6L689</accession>
<name>A0A7J6L689_PERCH</name>
<feature type="signal peptide" evidence="1">
    <location>
        <begin position="1"/>
        <end position="20"/>
    </location>
</feature>
<evidence type="ECO:0000313" key="3">
    <source>
        <dbReference type="Proteomes" id="UP000591131"/>
    </source>
</evidence>
<evidence type="ECO:0000313" key="2">
    <source>
        <dbReference type="EMBL" id="KAF4654701.1"/>
    </source>
</evidence>
<comment type="caution">
    <text evidence="2">The sequence shown here is derived from an EMBL/GenBank/DDBJ whole genome shotgun (WGS) entry which is preliminary data.</text>
</comment>
<keyword evidence="1" id="KW-0732">Signal</keyword>
<gene>
    <name evidence="2" type="ORF">FOL47_009834</name>
</gene>
<reference evidence="2 3" key="1">
    <citation type="submission" date="2020-04" db="EMBL/GenBank/DDBJ databases">
        <title>Perkinsus chesapeaki whole genome sequence.</title>
        <authorList>
            <person name="Bogema D.R."/>
        </authorList>
    </citation>
    <scope>NUCLEOTIDE SEQUENCE [LARGE SCALE GENOMIC DNA]</scope>
    <source>
        <strain evidence="2">ATCC PRA-425</strain>
    </source>
</reference>
<dbReference type="AlphaFoldDB" id="A0A7J6L689"/>